<dbReference type="InterPro" id="IPR023302">
    <property type="entry name" value="Pept_S9A_N"/>
</dbReference>
<dbReference type="InParanoid" id="A0A1Y1UKK5"/>
<keyword evidence="5 6" id="KW-0720">Serine protease</keyword>
<dbReference type="GO" id="GO:0004252">
    <property type="term" value="F:serine-type endopeptidase activity"/>
    <property type="evidence" value="ECO:0007669"/>
    <property type="project" value="UniProtKB-UniRule"/>
</dbReference>
<proteinExistence type="inferred from homology"/>
<accession>A0A1Y1UKK5</accession>
<dbReference type="InterPro" id="IPR002470">
    <property type="entry name" value="Peptidase_S9A"/>
</dbReference>
<evidence type="ECO:0000259" key="8">
    <source>
        <dbReference type="Pfam" id="PF02897"/>
    </source>
</evidence>
<evidence type="ECO:0000256" key="3">
    <source>
        <dbReference type="ARBA" id="ARBA00022670"/>
    </source>
</evidence>
<dbReference type="InterPro" id="IPR029058">
    <property type="entry name" value="AB_hydrolase_fold"/>
</dbReference>
<evidence type="ECO:0000256" key="1">
    <source>
        <dbReference type="ARBA" id="ARBA00005228"/>
    </source>
</evidence>
<evidence type="ECO:0000256" key="5">
    <source>
        <dbReference type="ARBA" id="ARBA00022825"/>
    </source>
</evidence>
<dbReference type="PANTHER" id="PTHR42881:SF13">
    <property type="entry name" value="PROLYL ENDOPEPTIDASE"/>
    <property type="match status" value="1"/>
</dbReference>
<keyword evidence="3 6" id="KW-0645">Protease</keyword>
<dbReference type="SUPFAM" id="SSF53474">
    <property type="entry name" value="alpha/beta-Hydrolases"/>
    <property type="match status" value="1"/>
</dbReference>
<protein>
    <recommendedName>
        <fullName evidence="6">Prolyl endopeptidase</fullName>
        <ecNumber evidence="6">3.4.21.-</ecNumber>
    </recommendedName>
</protein>
<organism evidence="9 10">
    <name type="scientific">Kockovaella imperatae</name>
    <dbReference type="NCBI Taxonomy" id="4999"/>
    <lineage>
        <taxon>Eukaryota</taxon>
        <taxon>Fungi</taxon>
        <taxon>Dikarya</taxon>
        <taxon>Basidiomycota</taxon>
        <taxon>Agaricomycotina</taxon>
        <taxon>Tremellomycetes</taxon>
        <taxon>Tremellales</taxon>
        <taxon>Cuniculitremaceae</taxon>
        <taxon>Kockovaella</taxon>
    </lineage>
</organism>
<dbReference type="EMBL" id="NBSH01000005">
    <property type="protein sequence ID" value="ORX38034.1"/>
    <property type="molecule type" value="Genomic_DNA"/>
</dbReference>
<feature type="domain" description="Peptidase S9 prolyl oligopeptidase catalytic" evidence="7">
    <location>
        <begin position="487"/>
        <end position="693"/>
    </location>
</feature>
<dbReference type="InterPro" id="IPR051167">
    <property type="entry name" value="Prolyl_oligopep/macrocyclase"/>
</dbReference>
<dbReference type="InterPro" id="IPR001375">
    <property type="entry name" value="Peptidase_S9_cat"/>
</dbReference>
<evidence type="ECO:0000256" key="2">
    <source>
        <dbReference type="ARBA" id="ARBA00011245"/>
    </source>
</evidence>
<dbReference type="GO" id="GO:0070012">
    <property type="term" value="F:oligopeptidase activity"/>
    <property type="evidence" value="ECO:0007669"/>
    <property type="project" value="TreeGrafter"/>
</dbReference>
<dbReference type="OrthoDB" id="248387at2759"/>
<keyword evidence="10" id="KW-1185">Reference proteome</keyword>
<dbReference type="GeneID" id="33559977"/>
<comment type="subunit">
    <text evidence="2">Monomer.</text>
</comment>
<dbReference type="PRINTS" id="PR00862">
    <property type="entry name" value="PROLIGOPTASE"/>
</dbReference>
<evidence type="ECO:0000313" key="10">
    <source>
        <dbReference type="Proteomes" id="UP000193218"/>
    </source>
</evidence>
<dbReference type="Gene3D" id="3.40.50.1820">
    <property type="entry name" value="alpha/beta hydrolase"/>
    <property type="match status" value="1"/>
</dbReference>
<dbReference type="Pfam" id="PF02897">
    <property type="entry name" value="Peptidase_S9_N"/>
    <property type="match status" value="1"/>
</dbReference>
<name>A0A1Y1UKK5_9TREE</name>
<dbReference type="EC" id="3.4.21.-" evidence="6"/>
<dbReference type="GO" id="GO:0006508">
    <property type="term" value="P:proteolysis"/>
    <property type="evidence" value="ECO:0007669"/>
    <property type="project" value="UniProtKB-KW"/>
</dbReference>
<evidence type="ECO:0000259" key="7">
    <source>
        <dbReference type="Pfam" id="PF00326"/>
    </source>
</evidence>
<comment type="similarity">
    <text evidence="1 6">Belongs to the peptidase S9A family.</text>
</comment>
<evidence type="ECO:0000313" key="9">
    <source>
        <dbReference type="EMBL" id="ORX38034.1"/>
    </source>
</evidence>
<dbReference type="Proteomes" id="UP000193218">
    <property type="component" value="Unassembled WGS sequence"/>
</dbReference>
<sequence>MAVNAHLPTLEDLDHDPRLWLEEIDGEQVSAWTEEENARTLAYLDGPALQKDVERIKAALNQPDRIPHVRRRGDYLYNHWTDAEHKKGLWRRTTLDSFKSSATVWETILDIDALAKEEGKEWVWAGAVSCPPQHERVALRLSPGGGDAVVLREFDITTKTFVKNGFELPEMKTQVAWLDEDTLTLTAPSSAELSTSSGYASAVRLWRRGTDPNDAPIIFEVDKDHIAAGVAVDHSVSPPRLIFHDVQTFFSSTVSLGDHTGPKHQIDIPRDAHISQKGNYFLIRLRTKWDLHGQTFKPDTVISLRIDEILQGVTDPTVLFEPSERKISRSMELIDNHAVLLVLDNLAPVIQSIDLAATRPGVKPDVKTIPGLADICDIVVEALDDHTAKSDGTLLITFENPITPVTLYLSSVHDPSLQLLRQVSPMFDAKGLVTKRLEAIADDGEKIPYVITGPSTPPDGKAYVHLTGYGGFGINPMPIYDSRSGVLWLAQGGTCVLAALRGGGEFGTRWHEAGRGKLKIVAQDDLAAVSKDLVKRGITTVDRIAGDGKSNGGLLIANMMTRQPDHFKTLLCRVPLVDMYRYAQLLAGASWRSEYGDPAIPQDWEYLQKISAYHTLGIRIDSKKYPPILITTSRKDDRVHPGHARKFAAKLRDLGYDCYFYELTGGGHGAGADADEAAFSLALGMYFLKRNLGWIE</sequence>
<reference evidence="9 10" key="1">
    <citation type="submission" date="2017-03" db="EMBL/GenBank/DDBJ databases">
        <title>Widespread Adenine N6-methylation of Active Genes in Fungi.</title>
        <authorList>
            <consortium name="DOE Joint Genome Institute"/>
            <person name="Mondo S.J."/>
            <person name="Dannebaum R.O."/>
            <person name="Kuo R.C."/>
            <person name="Louie K.B."/>
            <person name="Bewick A.J."/>
            <person name="Labutti K."/>
            <person name="Haridas S."/>
            <person name="Kuo A."/>
            <person name="Salamov A."/>
            <person name="Ahrendt S.R."/>
            <person name="Lau R."/>
            <person name="Bowen B.P."/>
            <person name="Lipzen A."/>
            <person name="Sullivan W."/>
            <person name="Andreopoulos W.B."/>
            <person name="Clum A."/>
            <person name="Lindquist E."/>
            <person name="Daum C."/>
            <person name="Northen T.R."/>
            <person name="Ramamoorthy G."/>
            <person name="Schmitz R.J."/>
            <person name="Gryganskyi A."/>
            <person name="Culley D."/>
            <person name="Magnuson J."/>
            <person name="James T.Y."/>
            <person name="O'Malley M.A."/>
            <person name="Stajich J.E."/>
            <person name="Spatafora J.W."/>
            <person name="Visel A."/>
            <person name="Grigoriev I.V."/>
        </authorList>
    </citation>
    <scope>NUCLEOTIDE SEQUENCE [LARGE SCALE GENOMIC DNA]</scope>
    <source>
        <strain evidence="9 10">NRRL Y-17943</strain>
    </source>
</reference>
<evidence type="ECO:0000256" key="4">
    <source>
        <dbReference type="ARBA" id="ARBA00022801"/>
    </source>
</evidence>
<dbReference type="PANTHER" id="PTHR42881">
    <property type="entry name" value="PROLYL ENDOPEPTIDASE"/>
    <property type="match status" value="1"/>
</dbReference>
<comment type="caution">
    <text evidence="9">The sequence shown here is derived from an EMBL/GenBank/DDBJ whole genome shotgun (WGS) entry which is preliminary data.</text>
</comment>
<dbReference type="GO" id="GO:0005829">
    <property type="term" value="C:cytosol"/>
    <property type="evidence" value="ECO:0007669"/>
    <property type="project" value="TreeGrafter"/>
</dbReference>
<dbReference type="Gene3D" id="2.130.10.120">
    <property type="entry name" value="Prolyl oligopeptidase, N-terminal domain"/>
    <property type="match status" value="1"/>
</dbReference>
<gene>
    <name evidence="9" type="ORF">BD324DRAFT_650568</name>
</gene>
<dbReference type="Pfam" id="PF00326">
    <property type="entry name" value="Peptidase_S9"/>
    <property type="match status" value="1"/>
</dbReference>
<dbReference type="AlphaFoldDB" id="A0A1Y1UKK5"/>
<dbReference type="SUPFAM" id="SSF50993">
    <property type="entry name" value="Peptidase/esterase 'gauge' domain"/>
    <property type="match status" value="1"/>
</dbReference>
<keyword evidence="4 6" id="KW-0378">Hydrolase</keyword>
<evidence type="ECO:0000256" key="6">
    <source>
        <dbReference type="RuleBase" id="RU368024"/>
    </source>
</evidence>
<feature type="domain" description="Peptidase S9A N-terminal" evidence="8">
    <location>
        <begin position="15"/>
        <end position="422"/>
    </location>
</feature>
<dbReference type="RefSeq" id="XP_021872021.1">
    <property type="nucleotide sequence ID" value="XM_022018168.1"/>
</dbReference>